<dbReference type="EMBL" id="CP035495">
    <property type="protein sequence ID" value="QAY63714.1"/>
    <property type="molecule type" value="Genomic_DNA"/>
</dbReference>
<dbReference type="InterPro" id="IPR036291">
    <property type="entry name" value="NAD(P)-bd_dom_sf"/>
</dbReference>
<reference evidence="6 7" key="1">
    <citation type="submission" date="2019-01" db="EMBL/GenBank/DDBJ databases">
        <title>Genome sequencing of strain 2JSPR-7.</title>
        <authorList>
            <person name="Heo J."/>
            <person name="Kim S.-J."/>
            <person name="Kim J.-S."/>
            <person name="Hong S.-B."/>
            <person name="Kwon S.-W."/>
        </authorList>
    </citation>
    <scope>NUCLEOTIDE SEQUENCE [LARGE SCALE GENOMIC DNA]</scope>
    <source>
        <strain evidence="6 7">2JSPR-7</strain>
    </source>
</reference>
<dbReference type="Gene3D" id="3.90.180.10">
    <property type="entry name" value="Medium-chain alcohol dehydrogenases, catalytic domain"/>
    <property type="match status" value="1"/>
</dbReference>
<protein>
    <recommendedName>
        <fullName evidence="5">Enoyl reductase (ER) domain-containing protein</fullName>
    </recommendedName>
</protein>
<dbReference type="Pfam" id="PF08240">
    <property type="entry name" value="ADH_N"/>
    <property type="match status" value="1"/>
</dbReference>
<dbReference type="InterPro" id="IPR013149">
    <property type="entry name" value="ADH-like_C"/>
</dbReference>
<proteinExistence type="predicted"/>
<accession>A0A4P6ELZ3</accession>
<dbReference type="InterPro" id="IPR013154">
    <property type="entry name" value="ADH-like_N"/>
</dbReference>
<dbReference type="SMART" id="SM00829">
    <property type="entry name" value="PKS_ER"/>
    <property type="match status" value="1"/>
</dbReference>
<name>A0A4P6ELZ3_9MICO</name>
<dbReference type="Gene3D" id="3.40.50.720">
    <property type="entry name" value="NAD(P)-binding Rossmann-like Domain"/>
    <property type="match status" value="1"/>
</dbReference>
<evidence type="ECO:0000259" key="5">
    <source>
        <dbReference type="SMART" id="SM00829"/>
    </source>
</evidence>
<dbReference type="SUPFAM" id="SSF50129">
    <property type="entry name" value="GroES-like"/>
    <property type="match status" value="1"/>
</dbReference>
<keyword evidence="4" id="KW-0560">Oxidoreductase</keyword>
<dbReference type="InterPro" id="IPR011032">
    <property type="entry name" value="GroES-like_sf"/>
</dbReference>
<dbReference type="OrthoDB" id="9797931at2"/>
<evidence type="ECO:0000256" key="2">
    <source>
        <dbReference type="ARBA" id="ARBA00022723"/>
    </source>
</evidence>
<dbReference type="RefSeq" id="WP_129204874.1">
    <property type="nucleotide sequence ID" value="NZ_CP035495.1"/>
</dbReference>
<dbReference type="KEGG" id="xyl:ET495_11175"/>
<dbReference type="GO" id="GO:0046872">
    <property type="term" value="F:metal ion binding"/>
    <property type="evidence" value="ECO:0007669"/>
    <property type="project" value="UniProtKB-KW"/>
</dbReference>
<evidence type="ECO:0000256" key="4">
    <source>
        <dbReference type="ARBA" id="ARBA00023002"/>
    </source>
</evidence>
<dbReference type="GO" id="GO:0016491">
    <property type="term" value="F:oxidoreductase activity"/>
    <property type="evidence" value="ECO:0007669"/>
    <property type="project" value="UniProtKB-KW"/>
</dbReference>
<dbReference type="PANTHER" id="PTHR43401">
    <property type="entry name" value="L-THREONINE 3-DEHYDROGENASE"/>
    <property type="match status" value="1"/>
</dbReference>
<evidence type="ECO:0000313" key="7">
    <source>
        <dbReference type="Proteomes" id="UP000291758"/>
    </source>
</evidence>
<dbReference type="PANTHER" id="PTHR43401:SF2">
    <property type="entry name" value="L-THREONINE 3-DEHYDROGENASE"/>
    <property type="match status" value="1"/>
</dbReference>
<sequence length="372" mass="38345">MVREVVVREDEGALQVVFPARGQVTLERTPAPVPGRGELVVRISSVGICATDLHLLDGHIGDPFPLVPGHEFVGVVDAVGPEDDRGLNTGDPVAVEMLVPCGRCDRCREGRHNLCELDDHALHPGAGRQMGVNIPRTAAPYSGGYATHLLVPRAGVVHRVPDGLDLETAVLAEPLAVAVRAVERGRVGLGDRVVIIGPGPIGLLAAAAASAAGAAEIVVVGGRQERRALARAFGATATVTERGAALVANLRARFGGGPDVVIEAAGAVEAQATAVQAVRRGGRVVLAGACGSGSVLALASDDMLLTREIDILPSFLAVGGYERSLGLLAQGRFPFASLITHVYPLSDVEKAFAAVRARTEGLTKAVLVPPAA</sequence>
<dbReference type="Proteomes" id="UP000291758">
    <property type="component" value="Chromosome"/>
</dbReference>
<organism evidence="6 7">
    <name type="scientific">Xylanimonas allomyrinae</name>
    <dbReference type="NCBI Taxonomy" id="2509459"/>
    <lineage>
        <taxon>Bacteria</taxon>
        <taxon>Bacillati</taxon>
        <taxon>Actinomycetota</taxon>
        <taxon>Actinomycetes</taxon>
        <taxon>Micrococcales</taxon>
        <taxon>Promicromonosporaceae</taxon>
        <taxon>Xylanimonas</taxon>
    </lineage>
</organism>
<comment type="cofactor">
    <cofactor evidence="1">
        <name>Zn(2+)</name>
        <dbReference type="ChEBI" id="CHEBI:29105"/>
    </cofactor>
</comment>
<keyword evidence="2" id="KW-0479">Metal-binding</keyword>
<dbReference type="InterPro" id="IPR050129">
    <property type="entry name" value="Zn_alcohol_dh"/>
</dbReference>
<keyword evidence="3" id="KW-0862">Zinc</keyword>
<evidence type="ECO:0000256" key="1">
    <source>
        <dbReference type="ARBA" id="ARBA00001947"/>
    </source>
</evidence>
<feature type="domain" description="Enoyl reductase (ER)" evidence="5">
    <location>
        <begin position="22"/>
        <end position="367"/>
    </location>
</feature>
<evidence type="ECO:0000313" key="6">
    <source>
        <dbReference type="EMBL" id="QAY63714.1"/>
    </source>
</evidence>
<evidence type="ECO:0000256" key="3">
    <source>
        <dbReference type="ARBA" id="ARBA00022833"/>
    </source>
</evidence>
<keyword evidence="7" id="KW-1185">Reference proteome</keyword>
<dbReference type="Pfam" id="PF00107">
    <property type="entry name" value="ADH_zinc_N"/>
    <property type="match status" value="1"/>
</dbReference>
<dbReference type="InterPro" id="IPR020843">
    <property type="entry name" value="ER"/>
</dbReference>
<dbReference type="AlphaFoldDB" id="A0A4P6ELZ3"/>
<gene>
    <name evidence="6" type="ORF">ET495_11175</name>
</gene>
<dbReference type="SUPFAM" id="SSF51735">
    <property type="entry name" value="NAD(P)-binding Rossmann-fold domains"/>
    <property type="match status" value="1"/>
</dbReference>